<sequence length="78" mass="8471">MGLPYRVLVVEFQVIIVGLGIAGLVAAIECPYKGHVVVGLERGPGIRVLGRLCDTKSVVHGSPIDWSRRQHHLGKQCD</sequence>
<dbReference type="InterPro" id="IPR036188">
    <property type="entry name" value="FAD/NAD-bd_sf"/>
</dbReference>
<accession>A0A9W4KIK1</accession>
<gene>
    <name evidence="2" type="ORF">PEGY_LOCUS6217</name>
</gene>
<dbReference type="Proteomes" id="UP001154252">
    <property type="component" value="Unassembled WGS sequence"/>
</dbReference>
<keyword evidence="1" id="KW-0472">Membrane</keyword>
<dbReference type="SUPFAM" id="SSF51905">
    <property type="entry name" value="FAD/NAD(P)-binding domain"/>
    <property type="match status" value="1"/>
</dbReference>
<feature type="transmembrane region" description="Helical" evidence="1">
    <location>
        <begin position="12"/>
        <end position="32"/>
    </location>
</feature>
<dbReference type="OrthoDB" id="16820at2759"/>
<protein>
    <submittedName>
        <fullName evidence="2">Uncharacterized protein</fullName>
    </submittedName>
</protein>
<dbReference type="AlphaFoldDB" id="A0A9W4KIK1"/>
<evidence type="ECO:0000313" key="2">
    <source>
        <dbReference type="EMBL" id="CAG8900401.1"/>
    </source>
</evidence>
<keyword evidence="1" id="KW-1133">Transmembrane helix</keyword>
<organism evidence="2 3">
    <name type="scientific">Penicillium egyptiacum</name>
    <dbReference type="NCBI Taxonomy" id="1303716"/>
    <lineage>
        <taxon>Eukaryota</taxon>
        <taxon>Fungi</taxon>
        <taxon>Dikarya</taxon>
        <taxon>Ascomycota</taxon>
        <taxon>Pezizomycotina</taxon>
        <taxon>Eurotiomycetes</taxon>
        <taxon>Eurotiomycetidae</taxon>
        <taxon>Eurotiales</taxon>
        <taxon>Aspergillaceae</taxon>
        <taxon>Penicillium</taxon>
    </lineage>
</organism>
<name>A0A9W4KIK1_9EURO</name>
<reference evidence="2" key="1">
    <citation type="submission" date="2021-07" db="EMBL/GenBank/DDBJ databases">
        <authorList>
            <person name="Branca A.L. A."/>
        </authorList>
    </citation>
    <scope>NUCLEOTIDE SEQUENCE</scope>
</reference>
<evidence type="ECO:0000256" key="1">
    <source>
        <dbReference type="SAM" id="Phobius"/>
    </source>
</evidence>
<comment type="caution">
    <text evidence="2">The sequence shown here is derived from an EMBL/GenBank/DDBJ whole genome shotgun (WGS) entry which is preliminary data.</text>
</comment>
<keyword evidence="3" id="KW-1185">Reference proteome</keyword>
<evidence type="ECO:0000313" key="3">
    <source>
        <dbReference type="Proteomes" id="UP001154252"/>
    </source>
</evidence>
<proteinExistence type="predicted"/>
<keyword evidence="1" id="KW-0812">Transmembrane</keyword>
<dbReference type="Gene3D" id="3.50.50.60">
    <property type="entry name" value="FAD/NAD(P)-binding domain"/>
    <property type="match status" value="1"/>
</dbReference>
<dbReference type="EMBL" id="CAJVRC010000866">
    <property type="protein sequence ID" value="CAG8900401.1"/>
    <property type="molecule type" value="Genomic_DNA"/>
</dbReference>